<protein>
    <submittedName>
        <fullName evidence="2">Uncharacterized protein</fullName>
    </submittedName>
</protein>
<keyword evidence="1" id="KW-0812">Transmembrane</keyword>
<organism evidence="2 3">
    <name type="scientific">Paramecium octaurelia</name>
    <dbReference type="NCBI Taxonomy" id="43137"/>
    <lineage>
        <taxon>Eukaryota</taxon>
        <taxon>Sar</taxon>
        <taxon>Alveolata</taxon>
        <taxon>Ciliophora</taxon>
        <taxon>Intramacronucleata</taxon>
        <taxon>Oligohymenophorea</taxon>
        <taxon>Peniculida</taxon>
        <taxon>Parameciidae</taxon>
        <taxon>Paramecium</taxon>
    </lineage>
</organism>
<name>A0A8S1UNT6_PAROT</name>
<keyword evidence="1" id="KW-1133">Transmembrane helix</keyword>
<reference evidence="2" key="1">
    <citation type="submission" date="2021-01" db="EMBL/GenBank/DDBJ databases">
        <authorList>
            <consortium name="Genoscope - CEA"/>
            <person name="William W."/>
        </authorList>
    </citation>
    <scope>NUCLEOTIDE SEQUENCE</scope>
</reference>
<evidence type="ECO:0000256" key="1">
    <source>
        <dbReference type="SAM" id="Phobius"/>
    </source>
</evidence>
<keyword evidence="3" id="KW-1185">Reference proteome</keyword>
<keyword evidence="1" id="KW-0472">Membrane</keyword>
<evidence type="ECO:0000313" key="3">
    <source>
        <dbReference type="Proteomes" id="UP000683925"/>
    </source>
</evidence>
<proteinExistence type="predicted"/>
<gene>
    <name evidence="2" type="ORF">POCTA_138.1.T0470141</name>
</gene>
<comment type="caution">
    <text evidence="2">The sequence shown here is derived from an EMBL/GenBank/DDBJ whole genome shotgun (WGS) entry which is preliminary data.</text>
</comment>
<dbReference type="EMBL" id="CAJJDP010000047">
    <property type="protein sequence ID" value="CAD8165817.1"/>
    <property type="molecule type" value="Genomic_DNA"/>
</dbReference>
<dbReference type="AlphaFoldDB" id="A0A8S1UNT6"/>
<accession>A0A8S1UNT6</accession>
<sequence length="46" mass="5268">MVDHIQLTLIIHFWIPTSLLLVVGSLQQQRSSRLLLCQKDVGLLIQ</sequence>
<dbReference type="Proteomes" id="UP000683925">
    <property type="component" value="Unassembled WGS sequence"/>
</dbReference>
<evidence type="ECO:0000313" key="2">
    <source>
        <dbReference type="EMBL" id="CAD8165817.1"/>
    </source>
</evidence>
<feature type="transmembrane region" description="Helical" evidence="1">
    <location>
        <begin position="6"/>
        <end position="26"/>
    </location>
</feature>